<comment type="caution">
    <text evidence="7">The sequence shown here is derived from an EMBL/GenBank/DDBJ whole genome shotgun (WGS) entry which is preliminary data.</text>
</comment>
<evidence type="ECO:0000256" key="3">
    <source>
        <dbReference type="ARBA" id="ARBA00023125"/>
    </source>
</evidence>
<evidence type="ECO:0000313" key="8">
    <source>
        <dbReference type="Proteomes" id="UP001139451"/>
    </source>
</evidence>
<comment type="similarity">
    <text evidence="1">Belongs to the LysR transcriptional regulatory family.</text>
</comment>
<dbReference type="GO" id="GO:0003700">
    <property type="term" value="F:DNA-binding transcription factor activity"/>
    <property type="evidence" value="ECO:0007669"/>
    <property type="project" value="InterPro"/>
</dbReference>
<sequence length="330" mass="35279">MSAWLAHGSNASYSSDMDLRQLLHFKHIAESGSISAASATLHIAQPALSRQMRALEDELGAKLFFRTGRGVMPTPAGQALLTEARFLLGEADRINKQIRRLGTRLTGEATIGLSPTIGRLLTIPLARRVQSDYPGLKLRIAEAFSGTLLEWLQAGRIDAAILYHRPTGGSVQSEIVAHEPLSVLAGGENMPFPAGESVPMSRLSDQPLILPTPQHGLRKMIDDHAAAQGVTLDLMFEFDSLDATIALVREGSALTILPESAVRAELAAGTLRAWRIGTPPLVRPLIIATATQRADAIGVQEAAVLLKGIIQSNAQARGWQVARPGTPLPG</sequence>
<name>A0A9X2KLB4_9SPHN</name>
<dbReference type="EMBL" id="JAMLDX010000005">
    <property type="protein sequence ID" value="MCP3730615.1"/>
    <property type="molecule type" value="Genomic_DNA"/>
</dbReference>
<dbReference type="AlphaFoldDB" id="A0A9X2KLB4"/>
<dbReference type="PANTHER" id="PTHR30293">
    <property type="entry name" value="TRANSCRIPTIONAL REGULATORY PROTEIN NAC-RELATED"/>
    <property type="match status" value="1"/>
</dbReference>
<organism evidence="7 8">
    <name type="scientific">Sphingomonas tagetis</name>
    <dbReference type="NCBI Taxonomy" id="2949092"/>
    <lineage>
        <taxon>Bacteria</taxon>
        <taxon>Pseudomonadati</taxon>
        <taxon>Pseudomonadota</taxon>
        <taxon>Alphaproteobacteria</taxon>
        <taxon>Sphingomonadales</taxon>
        <taxon>Sphingomonadaceae</taxon>
        <taxon>Sphingomonas</taxon>
    </lineage>
</organism>
<evidence type="ECO:0000256" key="5">
    <source>
        <dbReference type="ARBA" id="ARBA00023163"/>
    </source>
</evidence>
<keyword evidence="3" id="KW-0238">DNA-binding</keyword>
<dbReference type="SUPFAM" id="SSF53850">
    <property type="entry name" value="Periplasmic binding protein-like II"/>
    <property type="match status" value="1"/>
</dbReference>
<dbReference type="Gene3D" id="1.10.10.10">
    <property type="entry name" value="Winged helix-like DNA-binding domain superfamily/Winged helix DNA-binding domain"/>
    <property type="match status" value="1"/>
</dbReference>
<keyword evidence="8" id="KW-1185">Reference proteome</keyword>
<dbReference type="PRINTS" id="PR00039">
    <property type="entry name" value="HTHLYSR"/>
</dbReference>
<dbReference type="InterPro" id="IPR005119">
    <property type="entry name" value="LysR_subst-bd"/>
</dbReference>
<keyword evidence="5" id="KW-0804">Transcription</keyword>
<dbReference type="Pfam" id="PF03466">
    <property type="entry name" value="LysR_substrate"/>
    <property type="match status" value="1"/>
</dbReference>
<dbReference type="InterPro" id="IPR036390">
    <property type="entry name" value="WH_DNA-bd_sf"/>
</dbReference>
<dbReference type="PROSITE" id="PS50931">
    <property type="entry name" value="HTH_LYSR"/>
    <property type="match status" value="1"/>
</dbReference>
<evidence type="ECO:0000256" key="4">
    <source>
        <dbReference type="ARBA" id="ARBA00023159"/>
    </source>
</evidence>
<gene>
    <name evidence="7" type="ORF">M9978_09265</name>
</gene>
<keyword evidence="2" id="KW-0805">Transcription regulation</keyword>
<evidence type="ECO:0000256" key="1">
    <source>
        <dbReference type="ARBA" id="ARBA00009437"/>
    </source>
</evidence>
<dbReference type="PANTHER" id="PTHR30293:SF0">
    <property type="entry name" value="NITROGEN ASSIMILATION REGULATORY PROTEIN NAC"/>
    <property type="match status" value="1"/>
</dbReference>
<protein>
    <submittedName>
        <fullName evidence="7">LysR family transcriptional regulator</fullName>
    </submittedName>
</protein>
<dbReference type="InterPro" id="IPR036388">
    <property type="entry name" value="WH-like_DNA-bd_sf"/>
</dbReference>
<dbReference type="GO" id="GO:2000142">
    <property type="term" value="P:regulation of DNA-templated transcription initiation"/>
    <property type="evidence" value="ECO:0007669"/>
    <property type="project" value="TreeGrafter"/>
</dbReference>
<evidence type="ECO:0000259" key="6">
    <source>
        <dbReference type="PROSITE" id="PS50931"/>
    </source>
</evidence>
<evidence type="ECO:0000256" key="2">
    <source>
        <dbReference type="ARBA" id="ARBA00023015"/>
    </source>
</evidence>
<dbReference type="Pfam" id="PF00126">
    <property type="entry name" value="HTH_1"/>
    <property type="match status" value="1"/>
</dbReference>
<proteinExistence type="inferred from homology"/>
<dbReference type="SUPFAM" id="SSF46785">
    <property type="entry name" value="Winged helix' DNA-binding domain"/>
    <property type="match status" value="1"/>
</dbReference>
<dbReference type="FunFam" id="1.10.10.10:FF:000001">
    <property type="entry name" value="LysR family transcriptional regulator"/>
    <property type="match status" value="1"/>
</dbReference>
<dbReference type="Gene3D" id="3.40.190.10">
    <property type="entry name" value="Periplasmic binding protein-like II"/>
    <property type="match status" value="2"/>
</dbReference>
<evidence type="ECO:0000313" key="7">
    <source>
        <dbReference type="EMBL" id="MCP3730615.1"/>
    </source>
</evidence>
<dbReference type="InterPro" id="IPR000847">
    <property type="entry name" value="LysR_HTH_N"/>
</dbReference>
<accession>A0A9X2KLB4</accession>
<dbReference type="Proteomes" id="UP001139451">
    <property type="component" value="Unassembled WGS sequence"/>
</dbReference>
<reference evidence="7" key="1">
    <citation type="submission" date="2022-05" db="EMBL/GenBank/DDBJ databases">
        <title>Sphingomonas sp. strain MG17 Genome sequencing and assembly.</title>
        <authorList>
            <person name="Kim I."/>
        </authorList>
    </citation>
    <scope>NUCLEOTIDE SEQUENCE</scope>
    <source>
        <strain evidence="7">MG17</strain>
    </source>
</reference>
<feature type="domain" description="HTH lysR-type" evidence="6">
    <location>
        <begin position="17"/>
        <end position="74"/>
    </location>
</feature>
<keyword evidence="4" id="KW-0010">Activator</keyword>
<dbReference type="GO" id="GO:0003677">
    <property type="term" value="F:DNA binding"/>
    <property type="evidence" value="ECO:0007669"/>
    <property type="project" value="UniProtKB-KW"/>
</dbReference>